<dbReference type="Gene3D" id="2.20.25.240">
    <property type="match status" value="1"/>
</dbReference>
<dbReference type="InParanoid" id="A0A5N4B753"/>
<dbReference type="InterPro" id="IPR018289">
    <property type="entry name" value="MULE_transposase_dom"/>
</dbReference>
<keyword evidence="1" id="KW-0479">Metal-binding</keyword>
<comment type="caution">
    <text evidence="6">The sequence shown here is derived from an EMBL/GenBank/DDBJ whole genome shotgun (WGS) entry which is preliminary data.</text>
</comment>
<dbReference type="Pfam" id="PF10551">
    <property type="entry name" value="MULE"/>
    <property type="match status" value="1"/>
</dbReference>
<dbReference type="PANTHER" id="PTHR47160">
    <property type="entry name" value="PUTATIVE-RELATED"/>
    <property type="match status" value="1"/>
</dbReference>
<feature type="domain" description="FLYWCH-type" evidence="4">
    <location>
        <begin position="7"/>
        <end position="64"/>
    </location>
</feature>
<evidence type="ECO:0000256" key="2">
    <source>
        <dbReference type="ARBA" id="ARBA00022771"/>
    </source>
</evidence>
<dbReference type="EMBL" id="VVIM01000001">
    <property type="protein sequence ID" value="KAB0805441.1"/>
    <property type="molecule type" value="Genomic_DNA"/>
</dbReference>
<evidence type="ECO:0000256" key="1">
    <source>
        <dbReference type="ARBA" id="ARBA00022723"/>
    </source>
</evidence>
<accession>A0A5N4B753</accession>
<evidence type="ECO:0000259" key="4">
    <source>
        <dbReference type="Pfam" id="PF04500"/>
    </source>
</evidence>
<evidence type="ECO:0000259" key="5">
    <source>
        <dbReference type="Pfam" id="PF10551"/>
    </source>
</evidence>
<proteinExistence type="predicted"/>
<feature type="domain" description="MULE transposase" evidence="5">
    <location>
        <begin position="190"/>
        <end position="283"/>
    </location>
</feature>
<reference evidence="6 7" key="1">
    <citation type="journal article" date="2018" name="Elife">
        <title>Firefly genomes illuminate parallel origins of bioluminescence in beetles.</title>
        <authorList>
            <person name="Fallon T.R."/>
            <person name="Lower S.E."/>
            <person name="Chang C.H."/>
            <person name="Bessho-Uehara M."/>
            <person name="Martin G.J."/>
            <person name="Bewick A.J."/>
            <person name="Behringer M."/>
            <person name="Debat H.J."/>
            <person name="Wong I."/>
            <person name="Day J.C."/>
            <person name="Suvorov A."/>
            <person name="Silva C.J."/>
            <person name="Stanger-Hall K.F."/>
            <person name="Hall D.W."/>
            <person name="Schmitz R.J."/>
            <person name="Nelson D.R."/>
            <person name="Lewis S.M."/>
            <person name="Shigenobu S."/>
            <person name="Bybee S.M."/>
            <person name="Larracuente A.M."/>
            <person name="Oba Y."/>
            <person name="Weng J.K."/>
        </authorList>
    </citation>
    <scope>NUCLEOTIDE SEQUENCE [LARGE SCALE GENOMIC DNA]</scope>
    <source>
        <strain evidence="6">1611_PpyrPB1</strain>
        <tissue evidence="6">Whole body</tissue>
    </source>
</reference>
<evidence type="ECO:0000313" key="7">
    <source>
        <dbReference type="Proteomes" id="UP000327044"/>
    </source>
</evidence>
<evidence type="ECO:0008006" key="8">
    <source>
        <dbReference type="Google" id="ProtNLM"/>
    </source>
</evidence>
<dbReference type="GO" id="GO:0008270">
    <property type="term" value="F:zinc ion binding"/>
    <property type="evidence" value="ECO:0007669"/>
    <property type="project" value="UniProtKB-KW"/>
</dbReference>
<name>A0A5N4B753_PHOPY</name>
<dbReference type="Proteomes" id="UP000327044">
    <property type="component" value="Unassembled WGS sequence"/>
</dbReference>
<evidence type="ECO:0000313" key="6">
    <source>
        <dbReference type="EMBL" id="KAB0805441.1"/>
    </source>
</evidence>
<dbReference type="InterPro" id="IPR007588">
    <property type="entry name" value="Znf_FLYWCH"/>
</dbReference>
<dbReference type="Pfam" id="PF04500">
    <property type="entry name" value="FLYWCH"/>
    <property type="match status" value="1"/>
</dbReference>
<sequence>MEAEIVSQRGREKFNYEGHLYIFDKRSKCNVGVKFWRCDQMGRCKARLHTQNGEVIKQLNDHSHDSSSVGVEVATVITTIKRRAESTVENTVQVINQCIGNLSQAGQAAIPNTAALRKVIRRKRNEIHNAPLDPAVLGDLVIPDAYKVYRSEGAVEENFLLHDSGRNDNNRILIFGRETWIQYLQSSQTWFVDGTFSIAPRLFAQVYVIMAKKLRGVHPILYALLPNKQRATYVQMFEAIKNLSPNLHPNSVSCDFESAAISAISECFPDTAIRGCFFHLAKNMKKHLTDMGFVALYNNDAEFALKAKMVISLVFVPLDDLDGFVEELGQELPQELQPLLDWFEDNYIGRLNRRGNGRRRPLFPPETWNLYDRVLNDQDRTNNHVEAAHRRIQTELGVHHPTTWKFIDGLRKVQKNRDTYYEQLVAGNSAPPKLRKYFNFNFIYYLPRYMSGRCVCGTSSITYKSNIQSNIQHKYTLYDKIILHLTYIHK</sequence>
<gene>
    <name evidence="6" type="ORF">PPYR_02411</name>
</gene>
<keyword evidence="3" id="KW-0862">Zinc</keyword>
<evidence type="ECO:0000256" key="3">
    <source>
        <dbReference type="ARBA" id="ARBA00022833"/>
    </source>
</evidence>
<keyword evidence="7" id="KW-1185">Reference proteome</keyword>
<organism evidence="6 7">
    <name type="scientific">Photinus pyralis</name>
    <name type="common">Common eastern firefly</name>
    <name type="synonym">Lampyris pyralis</name>
    <dbReference type="NCBI Taxonomy" id="7054"/>
    <lineage>
        <taxon>Eukaryota</taxon>
        <taxon>Metazoa</taxon>
        <taxon>Ecdysozoa</taxon>
        <taxon>Arthropoda</taxon>
        <taxon>Hexapoda</taxon>
        <taxon>Insecta</taxon>
        <taxon>Pterygota</taxon>
        <taxon>Neoptera</taxon>
        <taxon>Endopterygota</taxon>
        <taxon>Coleoptera</taxon>
        <taxon>Polyphaga</taxon>
        <taxon>Elateriformia</taxon>
        <taxon>Elateroidea</taxon>
        <taxon>Lampyridae</taxon>
        <taxon>Lampyrinae</taxon>
        <taxon>Photinus</taxon>
    </lineage>
</organism>
<dbReference type="PANTHER" id="PTHR47160:SF10">
    <property type="entry name" value="MULE TRANSPOSASE DOMAIN-CONTAINING PROTEIN"/>
    <property type="match status" value="1"/>
</dbReference>
<dbReference type="AlphaFoldDB" id="A0A5N4B753"/>
<keyword evidence="2" id="KW-0863">Zinc-finger</keyword>
<protein>
    <recommendedName>
        <fullName evidence="8">FLYWCH-type domain-containing protein</fullName>
    </recommendedName>
</protein>